<feature type="compositionally biased region" description="Low complexity" evidence="1">
    <location>
        <begin position="890"/>
        <end position="954"/>
    </location>
</feature>
<dbReference type="Proteomes" id="UP000193067">
    <property type="component" value="Unassembled WGS sequence"/>
</dbReference>
<feature type="compositionally biased region" description="Polar residues" evidence="1">
    <location>
        <begin position="1219"/>
        <end position="1228"/>
    </location>
</feature>
<feature type="region of interest" description="Disordered" evidence="1">
    <location>
        <begin position="719"/>
        <end position="740"/>
    </location>
</feature>
<evidence type="ECO:0008006" key="4">
    <source>
        <dbReference type="Google" id="ProtNLM"/>
    </source>
</evidence>
<feature type="compositionally biased region" description="Basic and acidic residues" evidence="1">
    <location>
        <begin position="480"/>
        <end position="490"/>
    </location>
</feature>
<dbReference type="EMBL" id="KZ084137">
    <property type="protein sequence ID" value="OSC98490.1"/>
    <property type="molecule type" value="Genomic_DNA"/>
</dbReference>
<feature type="region of interest" description="Disordered" evidence="1">
    <location>
        <begin position="534"/>
        <end position="565"/>
    </location>
</feature>
<reference evidence="2 3" key="1">
    <citation type="journal article" date="2015" name="Biotechnol. Biofuels">
        <title>Enhanced degradation of softwood versus hardwood by the white-rot fungus Pycnoporus coccineus.</title>
        <authorList>
            <person name="Couturier M."/>
            <person name="Navarro D."/>
            <person name="Chevret D."/>
            <person name="Henrissat B."/>
            <person name="Piumi F."/>
            <person name="Ruiz-Duenas F.J."/>
            <person name="Martinez A.T."/>
            <person name="Grigoriev I.V."/>
            <person name="Riley R."/>
            <person name="Lipzen A."/>
            <person name="Berrin J.G."/>
            <person name="Master E.R."/>
            <person name="Rosso M.N."/>
        </authorList>
    </citation>
    <scope>NUCLEOTIDE SEQUENCE [LARGE SCALE GENOMIC DNA]</scope>
    <source>
        <strain evidence="2 3">BRFM310</strain>
    </source>
</reference>
<feature type="compositionally biased region" description="Basic residues" evidence="1">
    <location>
        <begin position="491"/>
        <end position="504"/>
    </location>
</feature>
<feature type="compositionally biased region" description="Low complexity" evidence="1">
    <location>
        <begin position="1229"/>
        <end position="1238"/>
    </location>
</feature>
<evidence type="ECO:0000256" key="1">
    <source>
        <dbReference type="SAM" id="MobiDB-lite"/>
    </source>
</evidence>
<dbReference type="AlphaFoldDB" id="A0A1Y2IDM5"/>
<name>A0A1Y2IDM5_TRAC3</name>
<proteinExistence type="predicted"/>
<dbReference type="Gene3D" id="2.60.40.640">
    <property type="match status" value="1"/>
</dbReference>
<feature type="region of interest" description="Disordered" evidence="1">
    <location>
        <begin position="1214"/>
        <end position="1250"/>
    </location>
</feature>
<feature type="region of interest" description="Disordered" evidence="1">
    <location>
        <begin position="753"/>
        <end position="1020"/>
    </location>
</feature>
<evidence type="ECO:0000313" key="3">
    <source>
        <dbReference type="Proteomes" id="UP000193067"/>
    </source>
</evidence>
<keyword evidence="3" id="KW-1185">Reference proteome</keyword>
<feature type="region of interest" description="Disordered" evidence="1">
    <location>
        <begin position="473"/>
        <end position="510"/>
    </location>
</feature>
<feature type="compositionally biased region" description="Low complexity" evidence="1">
    <location>
        <begin position="978"/>
        <end position="989"/>
    </location>
</feature>
<feature type="compositionally biased region" description="Pro residues" evidence="1">
    <location>
        <begin position="871"/>
        <end position="889"/>
    </location>
</feature>
<dbReference type="OrthoDB" id="298939at2759"/>
<organism evidence="2 3">
    <name type="scientific">Trametes coccinea (strain BRFM310)</name>
    <name type="common">Pycnoporus coccineus</name>
    <dbReference type="NCBI Taxonomy" id="1353009"/>
    <lineage>
        <taxon>Eukaryota</taxon>
        <taxon>Fungi</taxon>
        <taxon>Dikarya</taxon>
        <taxon>Basidiomycota</taxon>
        <taxon>Agaricomycotina</taxon>
        <taxon>Agaricomycetes</taxon>
        <taxon>Polyporales</taxon>
        <taxon>Polyporaceae</taxon>
        <taxon>Trametes</taxon>
    </lineage>
</organism>
<accession>A0A1Y2IDM5</accession>
<gene>
    <name evidence="2" type="ORF">PYCCODRAFT_1375122</name>
</gene>
<dbReference type="STRING" id="1353009.A0A1Y2IDM5"/>
<feature type="region of interest" description="Disordered" evidence="1">
    <location>
        <begin position="1075"/>
        <end position="1162"/>
    </location>
</feature>
<dbReference type="InterPro" id="IPR014752">
    <property type="entry name" value="Arrestin-like_C"/>
</dbReference>
<feature type="compositionally biased region" description="Basic and acidic residues" evidence="1">
    <location>
        <begin position="769"/>
        <end position="850"/>
    </location>
</feature>
<sequence length="1271" mass="134987">MAQQTRPEPMNASPYHSKVRVSLKFADTQFAAGSAVTGKVELECKAEKGLGIGVIMVELYAIEELTSRDHSATSTFLQSRRLFQGPGLPPSNSVHPYPSPGDPPLPANYYHARRGITTFLFQFPLPESSPSSIDFGSGLARLRYEVRASVGVAWKGEKKLVTDKKAVDVVERLEPDFNRIDPEGVIVGENGKIWMQGKVLGGFMVAGQPSCIELMVKNHSTKKNSGLSVTLTRELYLPSIPPTQKQPLQLSDTVTSVSFRGPEYIIVPGAEGVANLVIDVPKNARGVKGGRRVGDEGRVSECLFEVRCMVSVKLGMGIGSKDIRLDLPVIILHPSVAPDYPPYDMYAIPPEPPAVYDPSMMFYQPPVSPAPYLDRPMSPYAYPVPPMSPPIAPYVDHGQVWLPQPSMSPIPHNAYATTPYYGQMAAPPMTVAPFAIPPPRPSSAEPMPSQPLYNLPAGLPPVTIPPPLLPMPTGGNQPGVREEGKGERASRISHHLRMSSRHRSVSPPAHRYHVPEPAPAPLPPVTLVAIPPAQHASISPGSSPDTRRHPGTTLSLSPLHTGGEVVSPRPMLSPKRSFTNDPFDQVTQVENLERMAAQEDLGGPAIAPGPALSEHSADAREKTLPRPPVPTDKEPVPSSHARADMLFTPSAGGREDDAPPPRTPTLAAVTSLKVPRGLQLGNDSSGLDALEARLLAEVGTRKPEKDGNRPPDVRAVLPIAIPRPGGDIDPPNDSAISSLTLPGLDLDAELDAADEKTLRRGGNISVRAGSDRDVGEAADSTRARDSKETTGARTKGSKETVGRGREREREAKKGISAGMRRERDAKRSEGIDGKDKDRDKDKDKGKDKELHHLRKAAQGRIAAWLGSIDPDVPPPSGTPPPETPPPESLSPPLGSSPLRPTARSPLRSPAVSPARSPAVSPSRSVGRSPGRGPAISPDRSPARSPARSPRLSQAEIPIVASTASTAGQKSKDVGSSDQAAAAQEEAQAAPNPRSSGFVAIGTVRDAPTLRPPTNANGVKHGQKVAAPWDAFLLPKASPRLAVYPPRPSDPEVKYDVRSARGGRGGIVTSVASLWASAAQSPAKEPPKAVLPTTKPQPKPAKLAEQWKAKAGIDYPSSSTPKSEPSKSPALPDARPKALRPTPRTATSSPANIIPSSDPATTSVADLTTRRARMIKSASVPAVVSSSLATPMLSSTASLARPVPAAAERRKLNVKLPPTISETPDVHNQATATTTSASSQGGMKSPPAKAEMAFGQARLRELIKRYQGQVNS</sequence>
<feature type="compositionally biased region" description="Basic and acidic residues" evidence="1">
    <location>
        <begin position="615"/>
        <end position="624"/>
    </location>
</feature>
<protein>
    <recommendedName>
        <fullName evidence="4">Arrestin-like N-terminal domain-containing protein</fullName>
    </recommendedName>
</protein>
<feature type="compositionally biased region" description="Low complexity" evidence="1">
    <location>
        <begin position="1115"/>
        <end position="1128"/>
    </location>
</feature>
<feature type="region of interest" description="Disordered" evidence="1">
    <location>
        <begin position="601"/>
        <end position="669"/>
    </location>
</feature>
<evidence type="ECO:0000313" key="2">
    <source>
        <dbReference type="EMBL" id="OSC98490.1"/>
    </source>
</evidence>
<feature type="compositionally biased region" description="Polar residues" evidence="1">
    <location>
        <begin position="1143"/>
        <end position="1162"/>
    </location>
</feature>